<keyword evidence="3" id="KW-1185">Reference proteome</keyword>
<dbReference type="SMART" id="SM00320">
    <property type="entry name" value="WD40"/>
    <property type="match status" value="3"/>
</dbReference>
<gene>
    <name evidence="2" type="ORF">NSK_002853</name>
</gene>
<feature type="region of interest" description="Disordered" evidence="1">
    <location>
        <begin position="108"/>
        <end position="129"/>
    </location>
</feature>
<evidence type="ECO:0000313" key="3">
    <source>
        <dbReference type="Proteomes" id="UP000355283"/>
    </source>
</evidence>
<dbReference type="EMBL" id="SDOX01000010">
    <property type="protein sequence ID" value="TFJ86033.1"/>
    <property type="molecule type" value="Genomic_DNA"/>
</dbReference>
<evidence type="ECO:0000313" key="2">
    <source>
        <dbReference type="EMBL" id="TFJ86033.1"/>
    </source>
</evidence>
<organism evidence="2 3">
    <name type="scientific">Nannochloropsis salina CCMP1776</name>
    <dbReference type="NCBI Taxonomy" id="1027361"/>
    <lineage>
        <taxon>Eukaryota</taxon>
        <taxon>Sar</taxon>
        <taxon>Stramenopiles</taxon>
        <taxon>Ochrophyta</taxon>
        <taxon>Eustigmatophyceae</taxon>
        <taxon>Eustigmatales</taxon>
        <taxon>Monodopsidaceae</taxon>
        <taxon>Microchloropsis</taxon>
        <taxon>Microchloropsis salina</taxon>
    </lineage>
</organism>
<dbReference type="AlphaFoldDB" id="A0A4D9D7Q0"/>
<evidence type="ECO:0000256" key="1">
    <source>
        <dbReference type="SAM" id="MobiDB-lite"/>
    </source>
</evidence>
<dbReference type="InterPro" id="IPR015943">
    <property type="entry name" value="WD40/YVTN_repeat-like_dom_sf"/>
</dbReference>
<dbReference type="SUPFAM" id="SSF82171">
    <property type="entry name" value="DPP6 N-terminal domain-like"/>
    <property type="match status" value="1"/>
</dbReference>
<feature type="region of interest" description="Disordered" evidence="1">
    <location>
        <begin position="864"/>
        <end position="884"/>
    </location>
</feature>
<proteinExistence type="predicted"/>
<feature type="region of interest" description="Disordered" evidence="1">
    <location>
        <begin position="974"/>
        <end position="1019"/>
    </location>
</feature>
<dbReference type="Proteomes" id="UP000355283">
    <property type="component" value="Unassembled WGS sequence"/>
</dbReference>
<dbReference type="InterPro" id="IPR001680">
    <property type="entry name" value="WD40_rpt"/>
</dbReference>
<protein>
    <submittedName>
        <fullName evidence="2">Uncharacterized protein</fullName>
    </submittedName>
</protein>
<comment type="caution">
    <text evidence="2">The sequence shown here is derived from an EMBL/GenBank/DDBJ whole genome shotgun (WGS) entry which is preliminary data.</text>
</comment>
<sequence length="1019" mass="109104">MKQRFLVLEHHVSVPFLAPLVPPRAGTIFKALTCPLPAAAAAAVLVDGPLLGPCGWISVASQDGQVRVYDIASWLGNSLNGCLGGIKPLALVHLLRPVGQGPGQIHAHTWGRRIGPTDPTFDSTVDQSTDESREEKEECYLATLHRKGCVVHRLSPLGSPTSPPTPCAFLQPLAEARCLDMHIFAECSPASAPCTSGCTSLVALGGSFGVELHPIVTGAEAPRPLCLLDRVPVSLLRFSPTGQHLAWACLDGRIGVIDAHSVLAVAREREEEAAQSEDRKPAPQPYNPQQQLPRKQEGQTARLDLCQWELSSAKGERAVCMAFSSSGQRLAVACADGSVLLYRPPSRSESPFSPSRSPSSSSWRPCPAFSCSLNAPLLPPPPPGACSSHLDSTVSHLTGDGNEVTGCGDAGDWVGGSPLACRPSLAWSPGDLYLVVTLPGSGGRSGGNTTPGVVAGSCINTSVGSPPRLVVLDARSGTVRQMTILPRPWQGMTVGLPPRASGGWAGGSDSEGATLLGVDNQGCMHVLRWRGAGGCGGSLRERGRVTWQFLARGETGSLRGREGPAAGKGGDREWAACELLWWREGGKKGQGPMEMVVRAPFLPADGCRVRRSGREELVCFDDRDNGDRNFWESPGRPQSGAFVVGKEHIGVAFPEAFYVHAWDAEGLQLDEGRSGARLADGSQWWDGWGWCCEKERLERIAFVEGEEELKILGLLAPRQGAGAQFMRLTLLSKRKGPRPPLVSPLSPSLLPSGATFLPCSSVELGWPPGMDKDGCDVRSWRWSLLVAPLLKSRRTGRASHSPDRPFVLLGWRPGACRASRRRSEAMEPVKTAHSRTSRVLYLWRGRITDDTGASTGVRILRSTEAQTARPCPQSEPTSPGGINGDLTEPFAPSLVLARELPSVIQVPRVGAFRPVALRVRSVDPSRAPCESLEFREVMDDEERRGQRGGSAREDGFEGLGRQVWRLNLYASVDIERPARSPPGTEDAAPADDESEGEGKEGGASSSWSWQVIYPAGTTA</sequence>
<dbReference type="Gene3D" id="2.130.10.10">
    <property type="entry name" value="YVTN repeat-like/Quinoprotein amine dehydrogenase"/>
    <property type="match status" value="1"/>
</dbReference>
<accession>A0A4D9D7Q0</accession>
<feature type="compositionally biased region" description="Basic and acidic residues" evidence="1">
    <location>
        <begin position="268"/>
        <end position="281"/>
    </location>
</feature>
<name>A0A4D9D7Q0_9STRA</name>
<feature type="region of interest" description="Disordered" evidence="1">
    <location>
        <begin position="268"/>
        <end position="298"/>
    </location>
</feature>
<reference evidence="2 3" key="1">
    <citation type="submission" date="2019-01" db="EMBL/GenBank/DDBJ databases">
        <title>Nuclear Genome Assembly of the Microalgal Biofuel strain Nannochloropsis salina CCMP1776.</title>
        <authorList>
            <person name="Hovde B."/>
        </authorList>
    </citation>
    <scope>NUCLEOTIDE SEQUENCE [LARGE SCALE GENOMIC DNA]</scope>
    <source>
        <strain evidence="2 3">CCMP1776</strain>
    </source>
</reference>